<keyword evidence="1" id="KW-0862">Zinc</keyword>
<sequence length="58" mass="6714">MQRKKIIIEVTELIDTYCTDCFLKAHHIKEHGKKQALSFCIKECTVGEKIQSYGKKLS</sequence>
<protein>
    <submittedName>
        <fullName evidence="1">Zinc-finger domain-containing protein</fullName>
    </submittedName>
</protein>
<dbReference type="InterPro" id="IPR019718">
    <property type="entry name" value="DUF2602"/>
</dbReference>
<dbReference type="RefSeq" id="WP_069717290.1">
    <property type="nucleotide sequence ID" value="NZ_MJEH01000022.1"/>
</dbReference>
<name>A0A1E5LFI0_9BACI</name>
<proteinExistence type="predicted"/>
<gene>
    <name evidence="1" type="ORF">BFG57_02310</name>
</gene>
<dbReference type="Proteomes" id="UP000095209">
    <property type="component" value="Unassembled WGS sequence"/>
</dbReference>
<dbReference type="Pfam" id="PF10782">
    <property type="entry name" value="zf-C2HCIx2C"/>
    <property type="match status" value="1"/>
</dbReference>
<reference evidence="1 2" key="1">
    <citation type="submission" date="2016-08" db="EMBL/GenBank/DDBJ databases">
        <title>Genome of Bacillus solimangrovi GH2-4.</title>
        <authorList>
            <person name="Lim S."/>
            <person name="Kim B.-C."/>
        </authorList>
    </citation>
    <scope>NUCLEOTIDE SEQUENCE [LARGE SCALE GENOMIC DNA]</scope>
    <source>
        <strain evidence="1 2">GH2-4</strain>
    </source>
</reference>
<organism evidence="1 2">
    <name type="scientific">Bacillus solimangrovi</name>
    <dbReference type="NCBI Taxonomy" id="1305675"/>
    <lineage>
        <taxon>Bacteria</taxon>
        <taxon>Bacillati</taxon>
        <taxon>Bacillota</taxon>
        <taxon>Bacilli</taxon>
        <taxon>Bacillales</taxon>
        <taxon>Bacillaceae</taxon>
        <taxon>Bacillus</taxon>
    </lineage>
</organism>
<evidence type="ECO:0000313" key="1">
    <source>
        <dbReference type="EMBL" id="OEH92848.1"/>
    </source>
</evidence>
<keyword evidence="2" id="KW-1185">Reference proteome</keyword>
<accession>A0A1E5LFI0</accession>
<keyword evidence="1" id="KW-0479">Metal-binding</keyword>
<keyword evidence="1" id="KW-0863">Zinc-finger</keyword>
<evidence type="ECO:0000313" key="2">
    <source>
        <dbReference type="Proteomes" id="UP000095209"/>
    </source>
</evidence>
<dbReference type="GO" id="GO:0008270">
    <property type="term" value="F:zinc ion binding"/>
    <property type="evidence" value="ECO:0007669"/>
    <property type="project" value="UniProtKB-KW"/>
</dbReference>
<dbReference type="OrthoDB" id="2454446at2"/>
<dbReference type="AlphaFoldDB" id="A0A1E5LFI0"/>
<comment type="caution">
    <text evidence="1">The sequence shown here is derived from an EMBL/GenBank/DDBJ whole genome shotgun (WGS) entry which is preliminary data.</text>
</comment>
<dbReference type="EMBL" id="MJEH01000022">
    <property type="protein sequence ID" value="OEH92848.1"/>
    <property type="molecule type" value="Genomic_DNA"/>
</dbReference>